<dbReference type="AlphaFoldDB" id="A0A443S687"/>
<dbReference type="GO" id="GO:0034314">
    <property type="term" value="P:Arp2/3 complex-mediated actin nucleation"/>
    <property type="evidence" value="ECO:0007669"/>
    <property type="project" value="InterPro"/>
</dbReference>
<comment type="subcellular location">
    <subcellularLocation>
        <location evidence="1">Cytoplasm</location>
        <location evidence="1">Cytoskeleton</location>
    </subcellularLocation>
</comment>
<comment type="similarity">
    <text evidence="2 6">Belongs to the ARPC5 family.</text>
</comment>
<evidence type="ECO:0000256" key="1">
    <source>
        <dbReference type="ARBA" id="ARBA00004245"/>
    </source>
</evidence>
<accession>A0A443S687</accession>
<comment type="function">
    <text evidence="5">Functions as a component of the Arp2/3 complex which is involved in regulation of actin polymerization and together with an activating nucleation-promoting factor (NPF) mediates the formation of branched actin networks.</text>
</comment>
<evidence type="ECO:0000256" key="6">
    <source>
        <dbReference type="RuleBase" id="RU004301"/>
    </source>
</evidence>
<evidence type="ECO:0000313" key="8">
    <source>
        <dbReference type="Proteomes" id="UP000288716"/>
    </source>
</evidence>
<reference evidence="7 8" key="1">
    <citation type="journal article" date="2018" name="Gigascience">
        <title>Genomes of trombidid mites reveal novel predicted allergens and laterally-transferred genes associated with secondary metabolism.</title>
        <authorList>
            <person name="Dong X."/>
            <person name="Chaisiri K."/>
            <person name="Xia D."/>
            <person name="Armstrong S.D."/>
            <person name="Fang Y."/>
            <person name="Donnelly M.J."/>
            <person name="Kadowaki T."/>
            <person name="McGarry J.W."/>
            <person name="Darby A.C."/>
            <person name="Makepeace B.L."/>
        </authorList>
    </citation>
    <scope>NUCLEOTIDE SEQUENCE [LARGE SCALE GENOMIC DNA]</scope>
    <source>
        <strain evidence="7">UoL-UT</strain>
    </source>
</reference>
<dbReference type="Pfam" id="PF04699">
    <property type="entry name" value="P16-Arc"/>
    <property type="match status" value="1"/>
</dbReference>
<protein>
    <recommendedName>
        <fullName evidence="6">Actin-related protein 2/3 complex subunit 5</fullName>
    </recommendedName>
</protein>
<name>A0A443S687_9ACAR</name>
<dbReference type="EMBL" id="NCKV01007251">
    <property type="protein sequence ID" value="RWS23047.1"/>
    <property type="molecule type" value="Genomic_DNA"/>
</dbReference>
<dbReference type="InterPro" id="IPR006789">
    <property type="entry name" value="ARPC5"/>
</dbReference>
<dbReference type="STRING" id="299467.A0A443S687"/>
<gene>
    <name evidence="7" type="ORF">B4U80_05528</name>
</gene>
<dbReference type="OrthoDB" id="429520at2759"/>
<dbReference type="GO" id="GO:0030833">
    <property type="term" value="P:regulation of actin filament polymerization"/>
    <property type="evidence" value="ECO:0007669"/>
    <property type="project" value="InterPro"/>
</dbReference>
<dbReference type="GO" id="GO:0005885">
    <property type="term" value="C:Arp2/3 protein complex"/>
    <property type="evidence" value="ECO:0007669"/>
    <property type="project" value="InterPro"/>
</dbReference>
<evidence type="ECO:0000256" key="2">
    <source>
        <dbReference type="ARBA" id="ARBA00006084"/>
    </source>
</evidence>
<dbReference type="PIRSF" id="PIRSF039096">
    <property type="entry name" value="p16-ARC"/>
    <property type="match status" value="1"/>
</dbReference>
<evidence type="ECO:0000256" key="3">
    <source>
        <dbReference type="ARBA" id="ARBA00022490"/>
    </source>
</evidence>
<dbReference type="Gene3D" id="1.25.40.190">
    <property type="entry name" value="Actin-related protein 2/3 complex subunit 5"/>
    <property type="match status" value="1"/>
</dbReference>
<organism evidence="7 8">
    <name type="scientific">Leptotrombidium deliense</name>
    <dbReference type="NCBI Taxonomy" id="299467"/>
    <lineage>
        <taxon>Eukaryota</taxon>
        <taxon>Metazoa</taxon>
        <taxon>Ecdysozoa</taxon>
        <taxon>Arthropoda</taxon>
        <taxon>Chelicerata</taxon>
        <taxon>Arachnida</taxon>
        <taxon>Acari</taxon>
        <taxon>Acariformes</taxon>
        <taxon>Trombidiformes</taxon>
        <taxon>Prostigmata</taxon>
        <taxon>Anystina</taxon>
        <taxon>Parasitengona</taxon>
        <taxon>Trombiculoidea</taxon>
        <taxon>Trombiculidae</taxon>
        <taxon>Leptotrombidium</taxon>
    </lineage>
</organism>
<dbReference type="Proteomes" id="UP000288716">
    <property type="component" value="Unassembled WGS sequence"/>
</dbReference>
<dbReference type="InterPro" id="IPR036743">
    <property type="entry name" value="ARPC5_sf"/>
</dbReference>
<sequence length="151" mass="17159">MATKQTNGFRKIDVDQYNDDIFKEEESTEVLSPVSGIDESEVQRMCQQGKYVEAVKHVIANCPLQSKNQPAKDHAFNVMMQTMSNVKASEMDKVIDALDMDEVDVVMKYIYRGFENPSEGRSGHLLVWHEKAYNKSGLGSIVRVLTDKKRV</sequence>
<evidence type="ECO:0000256" key="4">
    <source>
        <dbReference type="ARBA" id="ARBA00023212"/>
    </source>
</evidence>
<keyword evidence="8" id="KW-1185">Reference proteome</keyword>
<keyword evidence="4 6" id="KW-0206">Cytoskeleton</keyword>
<comment type="function">
    <text evidence="6">Functions as component of the Arp2/3 complex which is involved in regulation of actin polymerization and together with an activating nucleation-promoting factor (NPF) mediates the formation of branched actin networks. Arp2/3 complex plays a critical role in the control of cell morphogenesis via the modulation of cell polarity development.</text>
</comment>
<dbReference type="PANTHER" id="PTHR12644">
    <property type="entry name" value="ARP2/3 COMPLEX 16 KD SUBUNIT P16-ARC"/>
    <property type="match status" value="1"/>
</dbReference>
<evidence type="ECO:0000256" key="5">
    <source>
        <dbReference type="ARBA" id="ARBA00060329"/>
    </source>
</evidence>
<keyword evidence="3" id="KW-0963">Cytoplasm</keyword>
<proteinExistence type="inferred from homology"/>
<comment type="caution">
    <text evidence="7">The sequence shown here is derived from an EMBL/GenBank/DDBJ whole genome shotgun (WGS) entry which is preliminary data.</text>
</comment>
<dbReference type="SUPFAM" id="SSF69103">
    <property type="entry name" value="Arp2/3 complex 16 kDa subunit ARPC5"/>
    <property type="match status" value="1"/>
</dbReference>
<dbReference type="VEuPathDB" id="VectorBase:LDEU008993"/>
<dbReference type="FunFam" id="1.25.40.190:FF:000003">
    <property type="entry name" value="Actin-related protein 2/3 complex subunit 5"/>
    <property type="match status" value="1"/>
</dbReference>
<evidence type="ECO:0000313" key="7">
    <source>
        <dbReference type="EMBL" id="RWS23047.1"/>
    </source>
</evidence>